<evidence type="ECO:0000256" key="1">
    <source>
        <dbReference type="SAM" id="MobiDB-lite"/>
    </source>
</evidence>
<feature type="region of interest" description="Disordered" evidence="1">
    <location>
        <begin position="341"/>
        <end position="378"/>
    </location>
</feature>
<evidence type="ECO:0000313" key="3">
    <source>
        <dbReference type="Proteomes" id="UP001063166"/>
    </source>
</evidence>
<dbReference type="Proteomes" id="UP001063166">
    <property type="component" value="Unassembled WGS sequence"/>
</dbReference>
<dbReference type="EMBL" id="BRPK01000004">
    <property type="protein sequence ID" value="GLB37264.1"/>
    <property type="molecule type" value="Genomic_DNA"/>
</dbReference>
<gene>
    <name evidence="2" type="ORF">LshimejAT787_0403150</name>
</gene>
<feature type="region of interest" description="Disordered" evidence="1">
    <location>
        <begin position="211"/>
        <end position="246"/>
    </location>
</feature>
<sequence length="378" mass="41025">MSYSYYQANSPGGGTSQYQFGPPPPPDFQPQPTWGGMDFYRAHALTPDPSLFDYAWSRVRDHSGLGAGPIGAGVGMHEARHWHSRAYGGLGELSRMLPAEIGHAAAYEAYRTWIHNNSMYKPLGGDLHRQREGLIGLAVAEASRLLPYAGRPQENFARMAASEAAAATASIIFYEGMEDMDGYRRSRSRTRGSGSSYGDSRAYDDALAFPGYRSRSRRRSDSHSRPQVIQIRGGGGMSPMPGGYAGSSYIGQPSSYGSYSGGGMPINMPAQGTPYPQTAMPMPGAGAYPTTGMPIGVPLTGPHRGRSSSFSYPQIAQTPYMGTPMSAGGGGPHAPTTIVIQQPRKHRHHHHRRHRSSGRRARSISPYRDHYPAHYTGY</sequence>
<comment type="caution">
    <text evidence="2">The sequence shown here is derived from an EMBL/GenBank/DDBJ whole genome shotgun (WGS) entry which is preliminary data.</text>
</comment>
<protein>
    <submittedName>
        <fullName evidence="2">Uncharacterized protein</fullName>
    </submittedName>
</protein>
<organism evidence="2 3">
    <name type="scientific">Lyophyllum shimeji</name>
    <name type="common">Hon-shimeji</name>
    <name type="synonym">Tricholoma shimeji</name>
    <dbReference type="NCBI Taxonomy" id="47721"/>
    <lineage>
        <taxon>Eukaryota</taxon>
        <taxon>Fungi</taxon>
        <taxon>Dikarya</taxon>
        <taxon>Basidiomycota</taxon>
        <taxon>Agaricomycotina</taxon>
        <taxon>Agaricomycetes</taxon>
        <taxon>Agaricomycetidae</taxon>
        <taxon>Agaricales</taxon>
        <taxon>Tricholomatineae</taxon>
        <taxon>Lyophyllaceae</taxon>
        <taxon>Lyophyllum</taxon>
    </lineage>
</organism>
<evidence type="ECO:0000313" key="2">
    <source>
        <dbReference type="EMBL" id="GLB37264.1"/>
    </source>
</evidence>
<name>A0A9P3PKR7_LYOSH</name>
<keyword evidence="3" id="KW-1185">Reference proteome</keyword>
<proteinExistence type="predicted"/>
<dbReference type="OrthoDB" id="2802356at2759"/>
<reference evidence="2" key="1">
    <citation type="submission" date="2022-07" db="EMBL/GenBank/DDBJ databases">
        <title>The genome of Lyophyllum shimeji provides insight into the initial evolution of ectomycorrhizal fungal genome.</title>
        <authorList>
            <person name="Kobayashi Y."/>
            <person name="Shibata T."/>
            <person name="Hirakawa H."/>
            <person name="Shigenobu S."/>
            <person name="Nishiyama T."/>
            <person name="Yamada A."/>
            <person name="Hasebe M."/>
            <person name="Kawaguchi M."/>
        </authorList>
    </citation>
    <scope>NUCLEOTIDE SEQUENCE</scope>
    <source>
        <strain evidence="2">AT787</strain>
    </source>
</reference>
<feature type="compositionally biased region" description="Basic residues" evidence="1">
    <location>
        <begin position="343"/>
        <end position="362"/>
    </location>
</feature>
<dbReference type="AlphaFoldDB" id="A0A9P3PKR7"/>
<feature type="region of interest" description="Disordered" evidence="1">
    <location>
        <begin position="8"/>
        <end position="32"/>
    </location>
</feature>
<accession>A0A9P3PKR7</accession>